<feature type="region of interest" description="Disordered" evidence="1">
    <location>
        <begin position="1"/>
        <end position="51"/>
    </location>
</feature>
<feature type="compositionally biased region" description="Basic and acidic residues" evidence="1">
    <location>
        <begin position="77"/>
        <end position="87"/>
    </location>
</feature>
<proteinExistence type="predicted"/>
<accession>A0ABN7VRG1</accession>
<name>A0ABN7VRG1_GIGMA</name>
<sequence length="87" mass="10596">TFYYVPPTPPNPRPNQRTSNSNRQRRNRRNRYDDLDYDPEEDDDYNVDSGQSWKNISGEKLEWEEENDYNEYINPGERGEMLDQKYN</sequence>
<protein>
    <submittedName>
        <fullName evidence="2">12554_t:CDS:1</fullName>
    </submittedName>
</protein>
<feature type="non-terminal residue" evidence="2">
    <location>
        <position position="1"/>
    </location>
</feature>
<gene>
    <name evidence="2" type="ORF">GMARGA_LOCUS21762</name>
</gene>
<evidence type="ECO:0000313" key="3">
    <source>
        <dbReference type="Proteomes" id="UP000789901"/>
    </source>
</evidence>
<dbReference type="EMBL" id="CAJVQB010020395">
    <property type="protein sequence ID" value="CAG8794344.1"/>
    <property type="molecule type" value="Genomic_DNA"/>
</dbReference>
<reference evidence="2 3" key="1">
    <citation type="submission" date="2021-06" db="EMBL/GenBank/DDBJ databases">
        <authorList>
            <person name="Kallberg Y."/>
            <person name="Tangrot J."/>
            <person name="Rosling A."/>
        </authorList>
    </citation>
    <scope>NUCLEOTIDE SEQUENCE [LARGE SCALE GENOMIC DNA]</scope>
    <source>
        <strain evidence="2 3">120-4 pot B 10/14</strain>
    </source>
</reference>
<evidence type="ECO:0000256" key="1">
    <source>
        <dbReference type="SAM" id="MobiDB-lite"/>
    </source>
</evidence>
<feature type="region of interest" description="Disordered" evidence="1">
    <location>
        <begin position="66"/>
        <end position="87"/>
    </location>
</feature>
<feature type="compositionally biased region" description="Pro residues" evidence="1">
    <location>
        <begin position="1"/>
        <end position="13"/>
    </location>
</feature>
<feature type="compositionally biased region" description="Acidic residues" evidence="1">
    <location>
        <begin position="35"/>
        <end position="46"/>
    </location>
</feature>
<evidence type="ECO:0000313" key="2">
    <source>
        <dbReference type="EMBL" id="CAG8794344.1"/>
    </source>
</evidence>
<dbReference type="Proteomes" id="UP000789901">
    <property type="component" value="Unassembled WGS sequence"/>
</dbReference>
<comment type="caution">
    <text evidence="2">The sequence shown here is derived from an EMBL/GenBank/DDBJ whole genome shotgun (WGS) entry which is preliminary data.</text>
</comment>
<keyword evidence="3" id="KW-1185">Reference proteome</keyword>
<organism evidence="2 3">
    <name type="scientific">Gigaspora margarita</name>
    <dbReference type="NCBI Taxonomy" id="4874"/>
    <lineage>
        <taxon>Eukaryota</taxon>
        <taxon>Fungi</taxon>
        <taxon>Fungi incertae sedis</taxon>
        <taxon>Mucoromycota</taxon>
        <taxon>Glomeromycotina</taxon>
        <taxon>Glomeromycetes</taxon>
        <taxon>Diversisporales</taxon>
        <taxon>Gigasporaceae</taxon>
        <taxon>Gigaspora</taxon>
    </lineage>
</organism>